<proteinExistence type="predicted"/>
<keyword evidence="2" id="KW-1185">Reference proteome</keyword>
<organism evidence="1">
    <name type="scientific">Darwinula stevensoni</name>
    <dbReference type="NCBI Taxonomy" id="69355"/>
    <lineage>
        <taxon>Eukaryota</taxon>
        <taxon>Metazoa</taxon>
        <taxon>Ecdysozoa</taxon>
        <taxon>Arthropoda</taxon>
        <taxon>Crustacea</taxon>
        <taxon>Oligostraca</taxon>
        <taxon>Ostracoda</taxon>
        <taxon>Podocopa</taxon>
        <taxon>Podocopida</taxon>
        <taxon>Darwinulocopina</taxon>
        <taxon>Darwinuloidea</taxon>
        <taxon>Darwinulidae</taxon>
        <taxon>Darwinula</taxon>
    </lineage>
</organism>
<reference evidence="1" key="1">
    <citation type="submission" date="2020-11" db="EMBL/GenBank/DDBJ databases">
        <authorList>
            <person name="Tran Van P."/>
        </authorList>
    </citation>
    <scope>NUCLEOTIDE SEQUENCE</scope>
</reference>
<dbReference type="AlphaFoldDB" id="A0A7R9FQV4"/>
<name>A0A7R9FQV4_9CRUS</name>
<evidence type="ECO:0000313" key="2">
    <source>
        <dbReference type="Proteomes" id="UP000677054"/>
    </source>
</evidence>
<feature type="non-terminal residue" evidence="1">
    <location>
        <position position="1"/>
    </location>
</feature>
<evidence type="ECO:0000313" key="1">
    <source>
        <dbReference type="EMBL" id="CAD7251507.1"/>
    </source>
</evidence>
<protein>
    <submittedName>
        <fullName evidence="1">Uncharacterized protein</fullName>
    </submittedName>
</protein>
<sequence>ENLKHVKSGNDFKHLEKKLEEVIQKKLLLQSFIRHAGVSEEEVMATHRDHVTDEAFRPFMTLKDPEKCGEWKAHIRLCIHGEVTKKLKYVFWDSMLTNADFKGRGTYQLLFLVDNESEAGHIKERMKSMDVKTDTAILLGRASEGELFPRTHTLAVIGSKRCISLSNSVVTMKEFLQAIAGNSQGWILTSARWIREEDLPAQLKLLSLVDLEFGLDPRRSSQDIDQEQASDLLGHARVALQEALLMEKFMEV</sequence>
<dbReference type="EMBL" id="CAJPEV010003603">
    <property type="protein sequence ID" value="CAG0900117.1"/>
    <property type="molecule type" value="Genomic_DNA"/>
</dbReference>
<gene>
    <name evidence="1" type="ORF">DSTB1V02_LOCUS11273</name>
</gene>
<dbReference type="Proteomes" id="UP000677054">
    <property type="component" value="Unassembled WGS sequence"/>
</dbReference>
<accession>A0A7R9FQV4</accession>
<dbReference type="EMBL" id="LR903120">
    <property type="protein sequence ID" value="CAD7251507.1"/>
    <property type="molecule type" value="Genomic_DNA"/>
</dbReference>